<reference evidence="1 2" key="1">
    <citation type="submission" date="2015-04" db="EMBL/GenBank/DDBJ databases">
        <title>Lasius niger genome sequencing.</title>
        <authorList>
            <person name="Konorov E.A."/>
            <person name="Nikitin M.A."/>
            <person name="Kirill M.V."/>
            <person name="Chang P."/>
        </authorList>
    </citation>
    <scope>NUCLEOTIDE SEQUENCE [LARGE SCALE GENOMIC DNA]</scope>
    <source>
        <tissue evidence="1">Whole</tissue>
    </source>
</reference>
<proteinExistence type="predicted"/>
<gene>
    <name evidence="1" type="ORF">RF55_20418</name>
</gene>
<accession>A0A0J7MS15</accession>
<dbReference type="PaxDb" id="67767-A0A0J7MS15"/>
<evidence type="ECO:0000313" key="1">
    <source>
        <dbReference type="EMBL" id="KMQ83295.1"/>
    </source>
</evidence>
<name>A0A0J7MS15_LASNI</name>
<evidence type="ECO:0000313" key="2">
    <source>
        <dbReference type="Proteomes" id="UP000036403"/>
    </source>
</evidence>
<sequence length="111" mass="12402">MRADAGRSGQAQFDRIACGNLKHRAGRRIERIRRAVFEDASAAAQTFKALIPNRHLDTPGEQHQAALPIRRQRKAQMLARSEANALEAHILPAGRGWGHFDDLAPLRRGFD</sequence>
<dbReference type="AlphaFoldDB" id="A0A0J7MS15"/>
<dbReference type="Proteomes" id="UP000036403">
    <property type="component" value="Unassembled WGS sequence"/>
</dbReference>
<dbReference type="EMBL" id="LBMM01020399">
    <property type="protein sequence ID" value="KMQ83295.1"/>
    <property type="molecule type" value="Genomic_DNA"/>
</dbReference>
<keyword evidence="2" id="KW-1185">Reference proteome</keyword>
<protein>
    <submittedName>
        <fullName evidence="1">Uncharacterized protein</fullName>
    </submittedName>
</protein>
<organism evidence="1 2">
    <name type="scientific">Lasius niger</name>
    <name type="common">Black garden ant</name>
    <dbReference type="NCBI Taxonomy" id="67767"/>
    <lineage>
        <taxon>Eukaryota</taxon>
        <taxon>Metazoa</taxon>
        <taxon>Ecdysozoa</taxon>
        <taxon>Arthropoda</taxon>
        <taxon>Hexapoda</taxon>
        <taxon>Insecta</taxon>
        <taxon>Pterygota</taxon>
        <taxon>Neoptera</taxon>
        <taxon>Endopterygota</taxon>
        <taxon>Hymenoptera</taxon>
        <taxon>Apocrita</taxon>
        <taxon>Aculeata</taxon>
        <taxon>Formicoidea</taxon>
        <taxon>Formicidae</taxon>
        <taxon>Formicinae</taxon>
        <taxon>Lasius</taxon>
        <taxon>Lasius</taxon>
    </lineage>
</organism>
<comment type="caution">
    <text evidence="1">The sequence shown here is derived from an EMBL/GenBank/DDBJ whole genome shotgun (WGS) entry which is preliminary data.</text>
</comment>